<reference evidence="1" key="1">
    <citation type="submission" date="2021-02" db="EMBL/GenBank/DDBJ databases">
        <title>Natrosporangium hydrolyticum gen. nov., sp. nov, a haloalkaliphilic actinobacterium from a soda solonchak soil.</title>
        <authorList>
            <person name="Sorokin D.Y."/>
            <person name="Khijniak T.V."/>
            <person name="Zakharycheva A.P."/>
            <person name="Boueva O.V."/>
            <person name="Ariskina E.V."/>
            <person name="Hahnke R.L."/>
            <person name="Bunk B."/>
            <person name="Sproer C."/>
            <person name="Schumann P."/>
            <person name="Evtushenko L.I."/>
            <person name="Kublanov I.V."/>
        </authorList>
    </citation>
    <scope>NUCLEOTIDE SEQUENCE</scope>
    <source>
        <strain evidence="1">DSM 106523</strain>
    </source>
</reference>
<dbReference type="Gene3D" id="3.20.20.30">
    <property type="entry name" value="Luciferase-like domain"/>
    <property type="match status" value="1"/>
</dbReference>
<gene>
    <name evidence="1" type="ORF">JQS43_25425</name>
</gene>
<dbReference type="KEGG" id="nhy:JQS43_25425"/>
<dbReference type="EMBL" id="CP070499">
    <property type="protein sequence ID" value="QSB14748.1"/>
    <property type="molecule type" value="Genomic_DNA"/>
</dbReference>
<dbReference type="InterPro" id="IPR036661">
    <property type="entry name" value="Luciferase-like_sf"/>
</dbReference>
<protein>
    <recommendedName>
        <fullName evidence="3">LLM class flavin-dependent oxidoreductase</fullName>
    </recommendedName>
</protein>
<proteinExistence type="predicted"/>
<name>A0A895YLJ2_9ACTN</name>
<evidence type="ECO:0000313" key="1">
    <source>
        <dbReference type="EMBL" id="QSB14748.1"/>
    </source>
</evidence>
<evidence type="ECO:0008006" key="3">
    <source>
        <dbReference type="Google" id="ProtNLM"/>
    </source>
</evidence>
<evidence type="ECO:0000313" key="2">
    <source>
        <dbReference type="Proteomes" id="UP000662857"/>
    </source>
</evidence>
<keyword evidence="2" id="KW-1185">Reference proteome</keyword>
<dbReference type="SUPFAM" id="SSF51679">
    <property type="entry name" value="Bacterial luciferase-like"/>
    <property type="match status" value="1"/>
</dbReference>
<dbReference type="Proteomes" id="UP000662857">
    <property type="component" value="Chromosome"/>
</dbReference>
<organism evidence="1 2">
    <name type="scientific">Natronosporangium hydrolyticum</name>
    <dbReference type="NCBI Taxonomy" id="2811111"/>
    <lineage>
        <taxon>Bacteria</taxon>
        <taxon>Bacillati</taxon>
        <taxon>Actinomycetota</taxon>
        <taxon>Actinomycetes</taxon>
        <taxon>Micromonosporales</taxon>
        <taxon>Micromonosporaceae</taxon>
        <taxon>Natronosporangium</taxon>
    </lineage>
</organism>
<dbReference type="AlphaFoldDB" id="A0A895YLJ2"/>
<dbReference type="RefSeq" id="WP_420847625.1">
    <property type="nucleotide sequence ID" value="NZ_CP070499.1"/>
</dbReference>
<accession>A0A895YLJ2</accession>
<sequence length="105" mass="12524">MIFLDCRLFDDELERDRWLSSPHVTILWSDHPDIYMRRNLIGTPERILEKLQRYVDAGVTEFGIYFRDYPALDSVSRFMTDVVPYLNQLHDRNRMDDPVGHLHGT</sequence>
<dbReference type="GO" id="GO:0016705">
    <property type="term" value="F:oxidoreductase activity, acting on paired donors, with incorporation or reduction of molecular oxygen"/>
    <property type="evidence" value="ECO:0007669"/>
    <property type="project" value="InterPro"/>
</dbReference>